<accession>A0A7S1JZ76</accession>
<reference evidence="2" key="1">
    <citation type="submission" date="2021-01" db="EMBL/GenBank/DDBJ databases">
        <authorList>
            <person name="Corre E."/>
            <person name="Pelletier E."/>
            <person name="Niang G."/>
            <person name="Scheremetjew M."/>
            <person name="Finn R."/>
            <person name="Kale V."/>
            <person name="Holt S."/>
            <person name="Cochrane G."/>
            <person name="Meng A."/>
            <person name="Brown T."/>
            <person name="Cohen L."/>
        </authorList>
    </citation>
    <scope>NUCLEOTIDE SEQUENCE</scope>
    <source>
        <strain evidence="2">CCMP3346</strain>
    </source>
</reference>
<evidence type="ECO:0000313" key="2">
    <source>
        <dbReference type="EMBL" id="CAD9058096.1"/>
    </source>
</evidence>
<dbReference type="EMBL" id="HBGB01022807">
    <property type="protein sequence ID" value="CAD9058096.1"/>
    <property type="molecule type" value="Transcribed_RNA"/>
</dbReference>
<keyword evidence="1" id="KW-1133">Transmembrane helix</keyword>
<name>A0A7S1JZ76_9ALVE</name>
<feature type="transmembrane region" description="Helical" evidence="1">
    <location>
        <begin position="6"/>
        <end position="26"/>
    </location>
</feature>
<keyword evidence="1" id="KW-0812">Transmembrane</keyword>
<keyword evidence="1" id="KW-0472">Membrane</keyword>
<evidence type="ECO:0000256" key="1">
    <source>
        <dbReference type="SAM" id="Phobius"/>
    </source>
</evidence>
<gene>
    <name evidence="2" type="ORF">VBRA1451_LOCUS13165</name>
</gene>
<feature type="transmembrane region" description="Helical" evidence="1">
    <location>
        <begin position="47"/>
        <end position="68"/>
    </location>
</feature>
<dbReference type="AlphaFoldDB" id="A0A7S1JZ76"/>
<proteinExistence type="predicted"/>
<sequence length="109" mass="12438">MLSFLMTPLYYVMLSAFISFLFLCFAPLKMKREAASFFGQSNIQTALAALSVVWFVVWCVSMNEWKSAWTESPSFEDKASYWRSQRNLYIAACGFVCTVGISRLSSLIK</sequence>
<organism evidence="2">
    <name type="scientific">Vitrella brassicaformis</name>
    <dbReference type="NCBI Taxonomy" id="1169539"/>
    <lineage>
        <taxon>Eukaryota</taxon>
        <taxon>Sar</taxon>
        <taxon>Alveolata</taxon>
        <taxon>Colpodellida</taxon>
        <taxon>Vitrellaceae</taxon>
        <taxon>Vitrella</taxon>
    </lineage>
</organism>
<feature type="transmembrane region" description="Helical" evidence="1">
    <location>
        <begin position="88"/>
        <end position="108"/>
    </location>
</feature>
<protein>
    <submittedName>
        <fullName evidence="2">Uncharacterized protein</fullName>
    </submittedName>
</protein>